<keyword evidence="2" id="KW-0450">Lipoyl</keyword>
<dbReference type="InterPro" id="IPR011053">
    <property type="entry name" value="Single_hybrid_motif"/>
</dbReference>
<dbReference type="InterPro" id="IPR003016">
    <property type="entry name" value="2-oxoA_DH_lipoyl-BS"/>
</dbReference>
<keyword evidence="5" id="KW-1185">Reference proteome</keyword>
<dbReference type="InterPro" id="IPR033753">
    <property type="entry name" value="GCV_H/Fam206"/>
</dbReference>
<dbReference type="GO" id="GO:0009249">
    <property type="term" value="P:protein lipoylation"/>
    <property type="evidence" value="ECO:0007669"/>
    <property type="project" value="TreeGrafter"/>
</dbReference>
<organism evidence="4 5">
    <name type="scientific">Clostridium grantii DSM 8605</name>
    <dbReference type="NCBI Taxonomy" id="1121316"/>
    <lineage>
        <taxon>Bacteria</taxon>
        <taxon>Bacillati</taxon>
        <taxon>Bacillota</taxon>
        <taxon>Clostridia</taxon>
        <taxon>Eubacteriales</taxon>
        <taxon>Clostridiaceae</taxon>
        <taxon>Clostridium</taxon>
    </lineage>
</organism>
<dbReference type="SUPFAM" id="SSF51230">
    <property type="entry name" value="Single hybrid motif"/>
    <property type="match status" value="1"/>
</dbReference>
<dbReference type="PANTHER" id="PTHR11715">
    <property type="entry name" value="GLYCINE CLEAVAGE SYSTEM H PROTEIN"/>
    <property type="match status" value="1"/>
</dbReference>
<dbReference type="STRING" id="1121316.SAMN02745207_02224"/>
<reference evidence="4 5" key="1">
    <citation type="submission" date="2016-11" db="EMBL/GenBank/DDBJ databases">
        <authorList>
            <person name="Jaros S."/>
            <person name="Januszkiewicz K."/>
            <person name="Wedrychowicz H."/>
        </authorList>
    </citation>
    <scope>NUCLEOTIDE SEQUENCE [LARGE SCALE GENOMIC DNA]</scope>
    <source>
        <strain evidence="4 5">DSM 8605</strain>
    </source>
</reference>
<evidence type="ECO:0000313" key="4">
    <source>
        <dbReference type="EMBL" id="SHH73195.1"/>
    </source>
</evidence>
<evidence type="ECO:0000259" key="3">
    <source>
        <dbReference type="PROSITE" id="PS50968"/>
    </source>
</evidence>
<dbReference type="CDD" id="cd06848">
    <property type="entry name" value="GCS_H"/>
    <property type="match status" value="1"/>
</dbReference>
<dbReference type="EMBL" id="FQXM01000011">
    <property type="protein sequence ID" value="SHH73195.1"/>
    <property type="molecule type" value="Genomic_DNA"/>
</dbReference>
<comment type="similarity">
    <text evidence="1">Belongs to the GcvH family.</text>
</comment>
<dbReference type="InterPro" id="IPR002930">
    <property type="entry name" value="GCV_H"/>
</dbReference>
<dbReference type="OrthoDB" id="9796712at2"/>
<dbReference type="PANTHER" id="PTHR11715:SF3">
    <property type="entry name" value="GLYCINE CLEAVAGE SYSTEM H PROTEIN-RELATED"/>
    <property type="match status" value="1"/>
</dbReference>
<dbReference type="GO" id="GO:0019464">
    <property type="term" value="P:glycine decarboxylation via glycine cleavage system"/>
    <property type="evidence" value="ECO:0007669"/>
    <property type="project" value="InterPro"/>
</dbReference>
<dbReference type="Gene3D" id="2.40.50.100">
    <property type="match status" value="1"/>
</dbReference>
<dbReference type="Pfam" id="PF01597">
    <property type="entry name" value="GCV_H"/>
    <property type="match status" value="1"/>
</dbReference>
<sequence>MSKKYAILPCNGLDKCAGCISSEVAIKVCEESESELICPVLYRVAESRYNKVAEENPLLVIDGCATRCASKLAVEKGLKVVKKITVTEEAKNNDIIIGKALRIDSEEQRLVDIISKDILKEEDKEEKSLDNKVGFPETIEYEIYKKDKFIFKVPKEGFYFNENDSWVYISGNIARIGVTDYVQQSLSDIMFFNEPAIDSEIEQFGELGTIESGKAVFEVVCPVSGKIISINDEIIAAPELINENPYEKGWIAEIELGDLEEDKDFLLNFEDYFKILKRKVDDFHV</sequence>
<dbReference type="PROSITE" id="PS50968">
    <property type="entry name" value="BIOTINYL_LIPOYL"/>
    <property type="match status" value="1"/>
</dbReference>
<dbReference type="PROSITE" id="PS00189">
    <property type="entry name" value="LIPOYL"/>
    <property type="match status" value="1"/>
</dbReference>
<evidence type="ECO:0000256" key="2">
    <source>
        <dbReference type="ARBA" id="ARBA00022823"/>
    </source>
</evidence>
<protein>
    <submittedName>
        <fullName evidence="4">Glycine cleavage system H protein</fullName>
    </submittedName>
</protein>
<dbReference type="AlphaFoldDB" id="A0A1M5VD99"/>
<proteinExistence type="inferred from homology"/>
<dbReference type="GO" id="GO:0005960">
    <property type="term" value="C:glycine cleavage complex"/>
    <property type="evidence" value="ECO:0007669"/>
    <property type="project" value="InterPro"/>
</dbReference>
<dbReference type="Proteomes" id="UP000184447">
    <property type="component" value="Unassembled WGS sequence"/>
</dbReference>
<dbReference type="GO" id="GO:0005829">
    <property type="term" value="C:cytosol"/>
    <property type="evidence" value="ECO:0007669"/>
    <property type="project" value="TreeGrafter"/>
</dbReference>
<dbReference type="Pfam" id="PF08859">
    <property type="entry name" value="DGC"/>
    <property type="match status" value="1"/>
</dbReference>
<name>A0A1M5VD99_9CLOT</name>
<dbReference type="InterPro" id="IPR014958">
    <property type="entry name" value="DGC"/>
</dbReference>
<dbReference type="RefSeq" id="WP_073338505.1">
    <property type="nucleotide sequence ID" value="NZ_FQXM01000011.1"/>
</dbReference>
<dbReference type="InterPro" id="IPR000089">
    <property type="entry name" value="Biotin_lipoyl"/>
</dbReference>
<evidence type="ECO:0000256" key="1">
    <source>
        <dbReference type="ARBA" id="ARBA00009249"/>
    </source>
</evidence>
<feature type="domain" description="Lipoyl-binding" evidence="3">
    <location>
        <begin position="173"/>
        <end position="255"/>
    </location>
</feature>
<gene>
    <name evidence="4" type="ORF">SAMN02745207_02224</name>
</gene>
<accession>A0A1M5VD99</accession>
<evidence type="ECO:0000313" key="5">
    <source>
        <dbReference type="Proteomes" id="UP000184447"/>
    </source>
</evidence>